<dbReference type="RefSeq" id="WP_262169843.1">
    <property type="nucleotide sequence ID" value="NZ_CP104965.1"/>
</dbReference>
<accession>A0ABY6CER3</accession>
<proteinExistence type="inferred from homology"/>
<dbReference type="Gene3D" id="1.10.3720.10">
    <property type="entry name" value="MetI-like"/>
    <property type="match status" value="1"/>
</dbReference>
<dbReference type="PANTHER" id="PTHR43744">
    <property type="entry name" value="ABC TRANSPORTER PERMEASE PROTEIN MG189-RELATED-RELATED"/>
    <property type="match status" value="1"/>
</dbReference>
<reference evidence="9 10" key="1">
    <citation type="submission" date="2022-09" db="EMBL/GenBank/DDBJ databases">
        <title>Interaction between co-microsymbionts with complementary sets of symbiotic genes in legume-rhizobium systems.</title>
        <authorList>
            <person name="Safronova V."/>
            <person name="Sazanova A."/>
            <person name="Afonin A."/>
            <person name="Chirak E."/>
        </authorList>
    </citation>
    <scope>NUCLEOTIDE SEQUENCE [LARGE SCALE GENOMIC DNA]</scope>
    <source>
        <strain evidence="9 10">A18/4-1</strain>
    </source>
</reference>
<name>A0ABY6CER3_9HYPH</name>
<dbReference type="PANTHER" id="PTHR43744:SF12">
    <property type="entry name" value="ABC TRANSPORTER PERMEASE PROTEIN MG189-RELATED"/>
    <property type="match status" value="1"/>
</dbReference>
<evidence type="ECO:0000313" key="9">
    <source>
        <dbReference type="EMBL" id="UXN70679.1"/>
    </source>
</evidence>
<dbReference type="InterPro" id="IPR035906">
    <property type="entry name" value="MetI-like_sf"/>
</dbReference>
<gene>
    <name evidence="9" type="ORF">N8A98_05690</name>
</gene>
<dbReference type="CDD" id="cd06261">
    <property type="entry name" value="TM_PBP2"/>
    <property type="match status" value="1"/>
</dbReference>
<evidence type="ECO:0000256" key="4">
    <source>
        <dbReference type="ARBA" id="ARBA00022692"/>
    </source>
</evidence>
<feature type="domain" description="ABC transmembrane type-1" evidence="8">
    <location>
        <begin position="82"/>
        <end position="273"/>
    </location>
</feature>
<keyword evidence="5 7" id="KW-1133">Transmembrane helix</keyword>
<feature type="transmembrane region" description="Helical" evidence="7">
    <location>
        <begin position="81"/>
        <end position="107"/>
    </location>
</feature>
<keyword evidence="2 7" id="KW-0813">Transport</keyword>
<evidence type="ECO:0000256" key="5">
    <source>
        <dbReference type="ARBA" id="ARBA00022989"/>
    </source>
</evidence>
<dbReference type="Proteomes" id="UP001061862">
    <property type="component" value="Chromosome"/>
</dbReference>
<evidence type="ECO:0000259" key="8">
    <source>
        <dbReference type="PROSITE" id="PS50928"/>
    </source>
</evidence>
<keyword evidence="4 7" id="KW-0812">Transmembrane</keyword>
<evidence type="ECO:0000256" key="3">
    <source>
        <dbReference type="ARBA" id="ARBA00022475"/>
    </source>
</evidence>
<dbReference type="EMBL" id="CP104965">
    <property type="protein sequence ID" value="UXN70679.1"/>
    <property type="molecule type" value="Genomic_DNA"/>
</dbReference>
<evidence type="ECO:0000256" key="7">
    <source>
        <dbReference type="RuleBase" id="RU363032"/>
    </source>
</evidence>
<comment type="subcellular location">
    <subcellularLocation>
        <location evidence="1 7">Cell membrane</location>
        <topology evidence="1 7">Multi-pass membrane protein</topology>
    </subcellularLocation>
</comment>
<evidence type="ECO:0000256" key="6">
    <source>
        <dbReference type="ARBA" id="ARBA00023136"/>
    </source>
</evidence>
<feature type="transmembrane region" description="Helical" evidence="7">
    <location>
        <begin position="23"/>
        <end position="47"/>
    </location>
</feature>
<comment type="similarity">
    <text evidence="7">Belongs to the binding-protein-dependent transport system permease family.</text>
</comment>
<evidence type="ECO:0000313" key="10">
    <source>
        <dbReference type="Proteomes" id="UP001061862"/>
    </source>
</evidence>
<feature type="transmembrane region" description="Helical" evidence="7">
    <location>
        <begin position="151"/>
        <end position="173"/>
    </location>
</feature>
<feature type="transmembrane region" description="Helical" evidence="7">
    <location>
        <begin position="113"/>
        <end position="139"/>
    </location>
</feature>
<evidence type="ECO:0000256" key="2">
    <source>
        <dbReference type="ARBA" id="ARBA00022448"/>
    </source>
</evidence>
<keyword evidence="3" id="KW-1003">Cell membrane</keyword>
<keyword evidence="6 7" id="KW-0472">Membrane</keyword>
<keyword evidence="10" id="KW-1185">Reference proteome</keyword>
<sequence>MSTATTINYDRRGLLGTLGRDGLLQIILIANTVIMLLPIIIMVFSAFKTTPQIFQSPFGIPDFTNVVNFVKIWNETNFLRYLLNSFIVTGASMALILTLGTMAAYAIARYEFWGAGFILMFFLAGLTLPLKLAIIPLFMLMRDLGILNNQLSLIFVYTAMGLPTTVFILTGFIRTLPNELEDAARMDGASEARIMWSIMLPLVRPAMVIAGIQNVVPIWNDFFFPLVFIQRDNLKTLPQGLTTFMGEYTTDWGVLFSGLTLSAAPIIIIYIVLSKQFISGMTSGAVK</sequence>
<protein>
    <submittedName>
        <fullName evidence="9">Carbohydrate ABC transporter permease</fullName>
    </submittedName>
</protein>
<dbReference type="PROSITE" id="PS50928">
    <property type="entry name" value="ABC_TM1"/>
    <property type="match status" value="1"/>
</dbReference>
<evidence type="ECO:0000256" key="1">
    <source>
        <dbReference type="ARBA" id="ARBA00004651"/>
    </source>
</evidence>
<dbReference type="InterPro" id="IPR000515">
    <property type="entry name" value="MetI-like"/>
</dbReference>
<organism evidence="9 10">
    <name type="scientific">Devosia neptuniae</name>
    <dbReference type="NCBI Taxonomy" id="191302"/>
    <lineage>
        <taxon>Bacteria</taxon>
        <taxon>Pseudomonadati</taxon>
        <taxon>Pseudomonadota</taxon>
        <taxon>Alphaproteobacteria</taxon>
        <taxon>Hyphomicrobiales</taxon>
        <taxon>Devosiaceae</taxon>
        <taxon>Devosia</taxon>
    </lineage>
</organism>
<feature type="transmembrane region" description="Helical" evidence="7">
    <location>
        <begin position="252"/>
        <end position="273"/>
    </location>
</feature>
<dbReference type="Pfam" id="PF00528">
    <property type="entry name" value="BPD_transp_1"/>
    <property type="match status" value="1"/>
</dbReference>
<dbReference type="SUPFAM" id="SSF161098">
    <property type="entry name" value="MetI-like"/>
    <property type="match status" value="1"/>
</dbReference>